<dbReference type="EMBL" id="BTRK01000004">
    <property type="protein sequence ID" value="GMR48097.1"/>
    <property type="molecule type" value="Genomic_DNA"/>
</dbReference>
<evidence type="ECO:0000313" key="2">
    <source>
        <dbReference type="Proteomes" id="UP001328107"/>
    </source>
</evidence>
<keyword evidence="2" id="KW-1185">Reference proteome</keyword>
<gene>
    <name evidence="1" type="ORF">PMAYCL1PPCAC_18292</name>
</gene>
<dbReference type="AlphaFoldDB" id="A0AAN5CPJ1"/>
<comment type="caution">
    <text evidence="1">The sequence shown here is derived from an EMBL/GenBank/DDBJ whole genome shotgun (WGS) entry which is preliminary data.</text>
</comment>
<protein>
    <submittedName>
        <fullName evidence="1">Uncharacterized protein</fullName>
    </submittedName>
</protein>
<accession>A0AAN5CPJ1</accession>
<dbReference type="Proteomes" id="UP001328107">
    <property type="component" value="Unassembled WGS sequence"/>
</dbReference>
<proteinExistence type="predicted"/>
<sequence length="105" mass="11538">MGVLRLVHKSSRPSRGFASSVRVGHRDAKLAFCLNLHVLPRSSFSLGDVCLEGEVEGGEVGHSRLGCVVIDTTTQHKDSPARLQYFLLPSSFSLPFPLSLPWLHK</sequence>
<name>A0AAN5CPJ1_9BILA</name>
<evidence type="ECO:0000313" key="1">
    <source>
        <dbReference type="EMBL" id="GMR48097.1"/>
    </source>
</evidence>
<organism evidence="1 2">
    <name type="scientific">Pristionchus mayeri</name>
    <dbReference type="NCBI Taxonomy" id="1317129"/>
    <lineage>
        <taxon>Eukaryota</taxon>
        <taxon>Metazoa</taxon>
        <taxon>Ecdysozoa</taxon>
        <taxon>Nematoda</taxon>
        <taxon>Chromadorea</taxon>
        <taxon>Rhabditida</taxon>
        <taxon>Rhabditina</taxon>
        <taxon>Diplogasteromorpha</taxon>
        <taxon>Diplogasteroidea</taxon>
        <taxon>Neodiplogasteridae</taxon>
        <taxon>Pristionchus</taxon>
    </lineage>
</organism>
<reference evidence="2" key="1">
    <citation type="submission" date="2022-10" db="EMBL/GenBank/DDBJ databases">
        <title>Genome assembly of Pristionchus species.</title>
        <authorList>
            <person name="Yoshida K."/>
            <person name="Sommer R.J."/>
        </authorList>
    </citation>
    <scope>NUCLEOTIDE SEQUENCE [LARGE SCALE GENOMIC DNA]</scope>
    <source>
        <strain evidence="2">RS5460</strain>
    </source>
</reference>